<keyword evidence="6" id="KW-1185">Reference proteome</keyword>
<dbReference type="AlphaFoldDB" id="A0A1Y6C4N1"/>
<dbReference type="Pfam" id="PF13561">
    <property type="entry name" value="adh_short_C2"/>
    <property type="match status" value="1"/>
</dbReference>
<dbReference type="GO" id="GO:0016616">
    <property type="term" value="F:oxidoreductase activity, acting on the CH-OH group of donors, NAD or NADP as acceptor"/>
    <property type="evidence" value="ECO:0007669"/>
    <property type="project" value="TreeGrafter"/>
</dbReference>
<dbReference type="InterPro" id="IPR057326">
    <property type="entry name" value="KR_dom"/>
</dbReference>
<dbReference type="PRINTS" id="PR00080">
    <property type="entry name" value="SDRFAMILY"/>
</dbReference>
<feature type="domain" description="Ketoreductase" evidence="4">
    <location>
        <begin position="7"/>
        <end position="215"/>
    </location>
</feature>
<comment type="similarity">
    <text evidence="1">Belongs to the short-chain dehydrogenases/reductases (SDR) family.</text>
</comment>
<gene>
    <name evidence="5" type="ORF">SAMN05428998_11255</name>
</gene>
<evidence type="ECO:0000256" key="1">
    <source>
        <dbReference type="ARBA" id="ARBA00006484"/>
    </source>
</evidence>
<dbReference type="Gene3D" id="3.40.50.720">
    <property type="entry name" value="NAD(P)-binding Rossmann-like Domain"/>
    <property type="match status" value="1"/>
</dbReference>
<dbReference type="PANTHER" id="PTHR42760">
    <property type="entry name" value="SHORT-CHAIN DEHYDROGENASES/REDUCTASES FAMILY MEMBER"/>
    <property type="match status" value="1"/>
</dbReference>
<feature type="region of interest" description="Disordered" evidence="3">
    <location>
        <begin position="40"/>
        <end position="69"/>
    </location>
</feature>
<dbReference type="PANTHER" id="PTHR42760:SF133">
    <property type="entry name" value="3-OXOACYL-[ACYL-CARRIER-PROTEIN] REDUCTASE"/>
    <property type="match status" value="1"/>
</dbReference>
<name>A0A1Y6C4N1_9PROT</name>
<evidence type="ECO:0000313" key="5">
    <source>
        <dbReference type="EMBL" id="SMF36151.1"/>
    </source>
</evidence>
<dbReference type="InterPro" id="IPR020904">
    <property type="entry name" value="Sc_DH/Rdtase_CS"/>
</dbReference>
<reference evidence="5 6" key="1">
    <citation type="submission" date="2017-04" db="EMBL/GenBank/DDBJ databases">
        <authorList>
            <person name="Afonso C.L."/>
            <person name="Miller P.J."/>
            <person name="Scott M.A."/>
            <person name="Spackman E."/>
            <person name="Goraichik I."/>
            <person name="Dimitrov K.M."/>
            <person name="Suarez D.L."/>
            <person name="Swayne D.E."/>
        </authorList>
    </citation>
    <scope>NUCLEOTIDE SEQUENCE [LARGE SCALE GENOMIC DNA]</scope>
    <source>
        <strain evidence="5 6">USBA 355</strain>
    </source>
</reference>
<dbReference type="FunFam" id="3.40.50.720:FF:000084">
    <property type="entry name" value="Short-chain dehydrogenase reductase"/>
    <property type="match status" value="1"/>
</dbReference>
<evidence type="ECO:0000259" key="4">
    <source>
        <dbReference type="SMART" id="SM00822"/>
    </source>
</evidence>
<feature type="compositionally biased region" description="Low complexity" evidence="3">
    <location>
        <begin position="41"/>
        <end position="55"/>
    </location>
</feature>
<sequence>MSSLSGRAVVVTGAARGIGLVIAETLAARGAAVIGLDLAEPSRPSTGSGRSPDPGELSGSLRPEPVEGRGSAPGAGIDFLACDVTDEAAMVAAFEVARQRLGRIDGLVCNAGVVLEKPLVETSAAEFDRVVAVNLRGVFLAAREAARRFSWDPAEGEAAKPRLVAIASELAHLGRVDYSAYCASKGGVISLTRALARELAPAVLVNAVAPGPTDTEMLRRESQYPDLKAHGTGIPLGRIGRPEDVAGAVAFLLGPDASYLTGTVIDVNGGAAMY</sequence>
<dbReference type="CDD" id="cd05233">
    <property type="entry name" value="SDR_c"/>
    <property type="match status" value="1"/>
</dbReference>
<dbReference type="GO" id="GO:0006633">
    <property type="term" value="P:fatty acid biosynthetic process"/>
    <property type="evidence" value="ECO:0007669"/>
    <property type="project" value="TreeGrafter"/>
</dbReference>
<dbReference type="InterPro" id="IPR002347">
    <property type="entry name" value="SDR_fam"/>
</dbReference>
<dbReference type="EMBL" id="FWZX01000012">
    <property type="protein sequence ID" value="SMF36151.1"/>
    <property type="molecule type" value="Genomic_DNA"/>
</dbReference>
<protein>
    <submittedName>
        <fullName evidence="5">3-oxoacyl-[acyl-carrier protein] reductase</fullName>
    </submittedName>
</protein>
<evidence type="ECO:0000256" key="2">
    <source>
        <dbReference type="ARBA" id="ARBA00023002"/>
    </source>
</evidence>
<accession>A0A1Y6C4N1</accession>
<dbReference type="SUPFAM" id="SSF51735">
    <property type="entry name" value="NAD(P)-binding Rossmann-fold domains"/>
    <property type="match status" value="1"/>
</dbReference>
<proteinExistence type="inferred from homology"/>
<dbReference type="SMART" id="SM00822">
    <property type="entry name" value="PKS_KR"/>
    <property type="match status" value="1"/>
</dbReference>
<dbReference type="InterPro" id="IPR036291">
    <property type="entry name" value="NAD(P)-bd_dom_sf"/>
</dbReference>
<organism evidence="5 6">
    <name type="scientific">Tistlia consotensis USBA 355</name>
    <dbReference type="NCBI Taxonomy" id="560819"/>
    <lineage>
        <taxon>Bacteria</taxon>
        <taxon>Pseudomonadati</taxon>
        <taxon>Pseudomonadota</taxon>
        <taxon>Alphaproteobacteria</taxon>
        <taxon>Rhodospirillales</taxon>
        <taxon>Rhodovibrionaceae</taxon>
        <taxon>Tistlia</taxon>
    </lineage>
</organism>
<evidence type="ECO:0000313" key="6">
    <source>
        <dbReference type="Proteomes" id="UP000192917"/>
    </source>
</evidence>
<evidence type="ECO:0000256" key="3">
    <source>
        <dbReference type="SAM" id="MobiDB-lite"/>
    </source>
</evidence>
<dbReference type="PRINTS" id="PR00081">
    <property type="entry name" value="GDHRDH"/>
</dbReference>
<dbReference type="GO" id="GO:0048038">
    <property type="term" value="F:quinone binding"/>
    <property type="evidence" value="ECO:0007669"/>
    <property type="project" value="TreeGrafter"/>
</dbReference>
<dbReference type="RefSeq" id="WP_159460227.1">
    <property type="nucleotide sequence ID" value="NZ_FWZX01000012.1"/>
</dbReference>
<dbReference type="PROSITE" id="PS00061">
    <property type="entry name" value="ADH_SHORT"/>
    <property type="match status" value="1"/>
</dbReference>
<dbReference type="Proteomes" id="UP000192917">
    <property type="component" value="Unassembled WGS sequence"/>
</dbReference>
<keyword evidence="2" id="KW-0560">Oxidoreductase</keyword>
<dbReference type="STRING" id="560819.SAMN05428998_11255"/>